<dbReference type="PANTHER" id="PTHR43201:SF5">
    <property type="entry name" value="MEDIUM-CHAIN ACYL-COA LIGASE ACSF2, MITOCHONDRIAL"/>
    <property type="match status" value="1"/>
</dbReference>
<dbReference type="Pfam" id="PF00501">
    <property type="entry name" value="AMP-binding"/>
    <property type="match status" value="1"/>
</dbReference>
<evidence type="ECO:0000259" key="3">
    <source>
        <dbReference type="Pfam" id="PF00501"/>
    </source>
</evidence>
<sequence>MADWTVNAVFDAVAAAVPHRTMTVCGSRRSTFAESRALIRTLAGFLVGCGLGVQRPRAGLTRWECGQDRVALIMHNDAYVEAVLACLRARVVPVNVNHLYTAGEVRDLLDYIGPTGVIYHRSLAPLVHAALPAGCDVRIAVDDGGIEALLPGTVRLDDITVDPVEPEPAGAPEDLMMVCTGGTTGRPKGVMWRQADAYISTMTGTEHNSVESVTESVAAQSNPFFAVSPLMHTAGLSTALTAVLMGRTAVVYDNRRRFDPAVVWRTAEQERAVVMSIVGDAYAGPLADELSRSRYDLAALTRIGTGGAATHPKHKRRLLRHLPYATIADTYGSSETGGMAGGSSCADGETTPMVMHPTGAVASADRTRFLEPGDPEIGWVARIGRVPLGYFGDRAATERTFPEIGGRRAAIPGDRARLLSDGTIEFLGRDSLVINTGGEKVFVEEVEKVLTGHPAVVDAVVTRRPHERWGSAVVAVVVLAPGDSLTVQPAAAIREFCAERLAGFKVPKDIVIVEQIRRLGNGKADYRWAQQIAARGS</sequence>
<dbReference type="GO" id="GO:0006631">
    <property type="term" value="P:fatty acid metabolic process"/>
    <property type="evidence" value="ECO:0007669"/>
    <property type="project" value="TreeGrafter"/>
</dbReference>
<accession>A0A1S1K1E2</accession>
<dbReference type="InterPro" id="IPR000873">
    <property type="entry name" value="AMP-dep_synth/lig_dom"/>
</dbReference>
<dbReference type="STRING" id="1908205.BKG60_14200"/>
<keyword evidence="2" id="KW-0436">Ligase</keyword>
<feature type="domain" description="AMP-binding enzyme C-terminal" evidence="4">
    <location>
        <begin position="445"/>
        <end position="523"/>
    </location>
</feature>
<dbReference type="EMBL" id="MLHV01000012">
    <property type="protein sequence ID" value="OHT97880.1"/>
    <property type="molecule type" value="Genomic_DNA"/>
</dbReference>
<dbReference type="InterPro" id="IPR045851">
    <property type="entry name" value="AMP-bd_C_sf"/>
</dbReference>
<dbReference type="OrthoDB" id="3443462at2"/>
<evidence type="ECO:0000256" key="1">
    <source>
        <dbReference type="ARBA" id="ARBA00006432"/>
    </source>
</evidence>
<gene>
    <name evidence="5" type="ORF">BKG61_15235</name>
</gene>
<comment type="caution">
    <text evidence="5">The sequence shown here is derived from an EMBL/GenBank/DDBJ whole genome shotgun (WGS) entry which is preliminary data.</text>
</comment>
<dbReference type="NCBIfam" id="NF005863">
    <property type="entry name" value="PRK07798.1"/>
    <property type="match status" value="1"/>
</dbReference>
<proteinExistence type="inferred from homology"/>
<evidence type="ECO:0000313" key="5">
    <source>
        <dbReference type="EMBL" id="OHT97880.1"/>
    </source>
</evidence>
<dbReference type="PANTHER" id="PTHR43201">
    <property type="entry name" value="ACYL-COA SYNTHETASE"/>
    <property type="match status" value="1"/>
</dbReference>
<dbReference type="RefSeq" id="WP_070945387.1">
    <property type="nucleotide sequence ID" value="NZ_MLCL01000054.1"/>
</dbReference>
<evidence type="ECO:0000259" key="4">
    <source>
        <dbReference type="Pfam" id="PF13193"/>
    </source>
</evidence>
<comment type="similarity">
    <text evidence="1">Belongs to the ATP-dependent AMP-binding enzyme family.</text>
</comment>
<protein>
    <submittedName>
        <fullName evidence="5">Acyl-CoA synthetase</fullName>
    </submittedName>
</protein>
<evidence type="ECO:0000256" key="2">
    <source>
        <dbReference type="ARBA" id="ARBA00022598"/>
    </source>
</evidence>
<accession>A0A1Q9WAL7</accession>
<organism evidence="5 6">
    <name type="scientific">Mycobacterium syngnathidarum</name>
    <dbReference type="NCBI Taxonomy" id="1908205"/>
    <lineage>
        <taxon>Bacteria</taxon>
        <taxon>Bacillati</taxon>
        <taxon>Actinomycetota</taxon>
        <taxon>Actinomycetes</taxon>
        <taxon>Mycobacteriales</taxon>
        <taxon>Mycobacteriaceae</taxon>
        <taxon>Mycobacterium</taxon>
    </lineage>
</organism>
<dbReference type="Gene3D" id="3.30.300.30">
    <property type="match status" value="1"/>
</dbReference>
<evidence type="ECO:0000313" key="6">
    <source>
        <dbReference type="Proteomes" id="UP000179636"/>
    </source>
</evidence>
<dbReference type="SUPFAM" id="SSF56801">
    <property type="entry name" value="Acetyl-CoA synthetase-like"/>
    <property type="match status" value="1"/>
</dbReference>
<dbReference type="PROSITE" id="PS00455">
    <property type="entry name" value="AMP_BINDING"/>
    <property type="match status" value="1"/>
</dbReference>
<name>A0A1S1K1E2_9MYCO</name>
<dbReference type="InterPro" id="IPR025110">
    <property type="entry name" value="AMP-bd_C"/>
</dbReference>
<dbReference type="Proteomes" id="UP000179636">
    <property type="component" value="Unassembled WGS sequence"/>
</dbReference>
<keyword evidence="6" id="KW-1185">Reference proteome</keyword>
<feature type="domain" description="AMP-dependent synthetase/ligase" evidence="3">
    <location>
        <begin position="10"/>
        <end position="345"/>
    </location>
</feature>
<dbReference type="AlphaFoldDB" id="A0A1S1K1E2"/>
<dbReference type="InterPro" id="IPR020845">
    <property type="entry name" value="AMP-binding_CS"/>
</dbReference>
<dbReference type="Gene3D" id="3.40.50.12780">
    <property type="entry name" value="N-terminal domain of ligase-like"/>
    <property type="match status" value="1"/>
</dbReference>
<dbReference type="InterPro" id="IPR042099">
    <property type="entry name" value="ANL_N_sf"/>
</dbReference>
<dbReference type="Pfam" id="PF13193">
    <property type="entry name" value="AMP-binding_C"/>
    <property type="match status" value="1"/>
</dbReference>
<reference evidence="5 6" key="1">
    <citation type="submission" date="2016-10" db="EMBL/GenBank/DDBJ databases">
        <title>Evaluation of Human, Animal and Environmental Mycobacterium chelonae Isolates by Core Genome Phylogenomic Analysis, Targeted Gene Comparison, and Anti-microbial Susceptibility Patterns: A Tale of Mistaken Identities.</title>
        <authorList>
            <person name="Fogelson S.B."/>
            <person name="Camus A.C."/>
            <person name="Lorenz W."/>
            <person name="Vasireddy R."/>
            <person name="Vasireddy S."/>
            <person name="Smith T."/>
            <person name="Brown-Elliott B.A."/>
            <person name="Wallace R.J.Jr."/>
            <person name="Hasan N.A."/>
            <person name="Reischl U."/>
            <person name="Sanchez S."/>
        </authorList>
    </citation>
    <scope>NUCLEOTIDE SEQUENCE [LARGE SCALE GENOMIC DNA]</scope>
    <source>
        <strain evidence="5 6">24999</strain>
    </source>
</reference>
<dbReference type="GO" id="GO:0031956">
    <property type="term" value="F:medium-chain fatty acid-CoA ligase activity"/>
    <property type="evidence" value="ECO:0007669"/>
    <property type="project" value="TreeGrafter"/>
</dbReference>